<proteinExistence type="predicted"/>
<comment type="caution">
    <text evidence="1">The sequence shown here is derived from an EMBL/GenBank/DDBJ whole genome shotgun (WGS) entry which is preliminary data.</text>
</comment>
<dbReference type="EMBL" id="JWZT01003610">
    <property type="protein sequence ID" value="KII66093.1"/>
    <property type="molecule type" value="Genomic_DNA"/>
</dbReference>
<evidence type="ECO:0000313" key="2">
    <source>
        <dbReference type="Proteomes" id="UP000031668"/>
    </source>
</evidence>
<gene>
    <name evidence="1" type="ORF">RF11_08918</name>
</gene>
<name>A0A0C2JAE7_THEKT</name>
<keyword evidence="2" id="KW-1185">Reference proteome</keyword>
<accession>A0A0C2JAE7</accession>
<protein>
    <submittedName>
        <fullName evidence="1">Uncharacterized protein</fullName>
    </submittedName>
</protein>
<dbReference type="AlphaFoldDB" id="A0A0C2JAE7"/>
<dbReference type="Proteomes" id="UP000031668">
    <property type="component" value="Unassembled WGS sequence"/>
</dbReference>
<evidence type="ECO:0000313" key="1">
    <source>
        <dbReference type="EMBL" id="KII66093.1"/>
    </source>
</evidence>
<sequence>MVKAIRACLTHRQNISDVFNSNLQIVLDNLVSKVKFTDMDYFVAICYFRRFNSVIAPLNTHAKSFISIKKDACFYMKSLSDDAQYMSHPEIGVIKNQVYVSQRLIDQDINAYFQLIEDGEMQASHDLLEKTLNITLKDERLAQIVISYIKNLIEYNSSLQGKTKLKS</sequence>
<organism evidence="1 2">
    <name type="scientific">Thelohanellus kitauei</name>
    <name type="common">Myxosporean</name>
    <dbReference type="NCBI Taxonomy" id="669202"/>
    <lineage>
        <taxon>Eukaryota</taxon>
        <taxon>Metazoa</taxon>
        <taxon>Cnidaria</taxon>
        <taxon>Myxozoa</taxon>
        <taxon>Myxosporea</taxon>
        <taxon>Bivalvulida</taxon>
        <taxon>Platysporina</taxon>
        <taxon>Myxobolidae</taxon>
        <taxon>Thelohanellus</taxon>
    </lineage>
</organism>
<reference evidence="1 2" key="1">
    <citation type="journal article" date="2014" name="Genome Biol. Evol.">
        <title>The genome of the myxosporean Thelohanellus kitauei shows adaptations to nutrient acquisition within its fish host.</title>
        <authorList>
            <person name="Yang Y."/>
            <person name="Xiong J."/>
            <person name="Zhou Z."/>
            <person name="Huo F."/>
            <person name="Miao W."/>
            <person name="Ran C."/>
            <person name="Liu Y."/>
            <person name="Zhang J."/>
            <person name="Feng J."/>
            <person name="Wang M."/>
            <person name="Wang M."/>
            <person name="Wang L."/>
            <person name="Yao B."/>
        </authorList>
    </citation>
    <scope>NUCLEOTIDE SEQUENCE [LARGE SCALE GENOMIC DNA]</scope>
    <source>
        <strain evidence="1">Wuqing</strain>
    </source>
</reference>